<comment type="caution">
    <text evidence="2">The sequence shown here is derived from an EMBL/GenBank/DDBJ whole genome shotgun (WGS) entry which is preliminary data.</text>
</comment>
<name>A0ABQ9TM47_SAGOE</name>
<evidence type="ECO:0000256" key="1">
    <source>
        <dbReference type="SAM" id="MobiDB-lite"/>
    </source>
</evidence>
<protein>
    <submittedName>
        <fullName evidence="2">Uncharacterized protein</fullName>
    </submittedName>
</protein>
<organism evidence="2 3">
    <name type="scientific">Saguinus oedipus</name>
    <name type="common">Cotton-top tamarin</name>
    <name type="synonym">Oedipomidas oedipus</name>
    <dbReference type="NCBI Taxonomy" id="9490"/>
    <lineage>
        <taxon>Eukaryota</taxon>
        <taxon>Metazoa</taxon>
        <taxon>Chordata</taxon>
        <taxon>Craniata</taxon>
        <taxon>Vertebrata</taxon>
        <taxon>Euteleostomi</taxon>
        <taxon>Mammalia</taxon>
        <taxon>Eutheria</taxon>
        <taxon>Euarchontoglires</taxon>
        <taxon>Primates</taxon>
        <taxon>Haplorrhini</taxon>
        <taxon>Platyrrhini</taxon>
        <taxon>Cebidae</taxon>
        <taxon>Callitrichinae</taxon>
        <taxon>Saguinus</taxon>
    </lineage>
</organism>
<feature type="region of interest" description="Disordered" evidence="1">
    <location>
        <begin position="226"/>
        <end position="250"/>
    </location>
</feature>
<feature type="compositionally biased region" description="Gly residues" evidence="1">
    <location>
        <begin position="179"/>
        <end position="188"/>
    </location>
</feature>
<dbReference type="Proteomes" id="UP001266305">
    <property type="component" value="Unassembled WGS sequence"/>
</dbReference>
<evidence type="ECO:0000313" key="2">
    <source>
        <dbReference type="EMBL" id="KAK2085847.1"/>
    </source>
</evidence>
<feature type="region of interest" description="Disordered" evidence="1">
    <location>
        <begin position="157"/>
        <end position="214"/>
    </location>
</feature>
<evidence type="ECO:0000313" key="3">
    <source>
        <dbReference type="Proteomes" id="UP001266305"/>
    </source>
</evidence>
<gene>
    <name evidence="2" type="ORF">P7K49_035272</name>
</gene>
<sequence length="250" mass="26435">MGPACQDRGHRGQLFREPASPNPGGPRPTPRSVRLGAQYPSDGDKIKHKGRVQMRGRFTRPSRRCIKASEWGFPLAPDGPARGAYFQVAMTGLRPPNHRPGGNSYKISPAIVGLTRRDSGAQSRIQAPQRGRPAVSGAAAALGRGSGAFVPAVITKCHRDTPSRPPGSSWGRRNEGRRPGAGAGGDGGAACAPRVPAAEGLRPPSLGLARRSGHVGPVFAVTLPSLKERGKGLKIRQPLPCRPGERSWQE</sequence>
<proteinExistence type="predicted"/>
<accession>A0ABQ9TM47</accession>
<feature type="compositionally biased region" description="Pro residues" evidence="1">
    <location>
        <begin position="20"/>
        <end position="29"/>
    </location>
</feature>
<feature type="region of interest" description="Disordered" evidence="1">
    <location>
        <begin position="1"/>
        <end position="46"/>
    </location>
</feature>
<keyword evidence="3" id="KW-1185">Reference proteome</keyword>
<reference evidence="2 3" key="1">
    <citation type="submission" date="2023-05" db="EMBL/GenBank/DDBJ databases">
        <title>B98-5 Cell Line De Novo Hybrid Assembly: An Optical Mapping Approach.</title>
        <authorList>
            <person name="Kananen K."/>
            <person name="Auerbach J.A."/>
            <person name="Kautto E."/>
            <person name="Blachly J.S."/>
        </authorList>
    </citation>
    <scope>NUCLEOTIDE SEQUENCE [LARGE SCALE GENOMIC DNA]</scope>
    <source>
        <strain evidence="2">B95-8</strain>
        <tissue evidence="2">Cell line</tissue>
    </source>
</reference>
<dbReference type="EMBL" id="JASSZA010000020">
    <property type="protein sequence ID" value="KAK2085847.1"/>
    <property type="molecule type" value="Genomic_DNA"/>
</dbReference>